<dbReference type="PANTHER" id="PTHR30399:SF1">
    <property type="entry name" value="UTP PYROPHOSPHATASE"/>
    <property type="match status" value="1"/>
</dbReference>
<dbReference type="InterPro" id="IPR002725">
    <property type="entry name" value="YgjP-like_metallopeptidase"/>
</dbReference>
<keyword evidence="2" id="KW-0378">Hydrolase</keyword>
<sequence>MPKLVYGTTTIDYTLEYLEKKTDISVTVEWLDGVNVMAPTGITEETLQHALYKKAPWILRKWNELSEINGNVPVKEFCSGEKFAYLGRQYRLKVIKGTEVAAPSLHYSQGKFIAKVSSSLSPLEKRDLMNKQFKQWYIKNGEKKVKERAEIYSSKMLVKPSKIALKEQKMRWGTCTPTDAIYLNWRLVMAPIAIIDYVLVHELAHIKHPNHSQEFWRFVASILPDYEQRKEWLRVNGPLLTL</sequence>
<evidence type="ECO:0000259" key="1">
    <source>
        <dbReference type="Pfam" id="PF01863"/>
    </source>
</evidence>
<keyword evidence="2" id="KW-0645">Protease</keyword>
<keyword evidence="3" id="KW-1185">Reference proteome</keyword>
<dbReference type="CDD" id="cd07344">
    <property type="entry name" value="M48_yhfN_like"/>
    <property type="match status" value="1"/>
</dbReference>
<name>A0ABM5WSH4_9BACL</name>
<dbReference type="RefSeq" id="WP_058383890.1">
    <property type="nucleotide sequence ID" value="NZ_CP013661.2"/>
</dbReference>
<keyword evidence="2" id="KW-0482">Metalloprotease</keyword>
<feature type="domain" description="YgjP-like metallopeptidase" evidence="1">
    <location>
        <begin position="24"/>
        <end position="234"/>
    </location>
</feature>
<dbReference type="InterPro" id="IPR053136">
    <property type="entry name" value="UTP_pyrophosphatase-like"/>
</dbReference>
<reference evidence="2" key="1">
    <citation type="submission" date="2016-01" db="EMBL/GenBank/DDBJ databases">
        <title>Complete genome of Planococcus kocurri type strain.</title>
        <authorList>
            <person name="See-Too W.S."/>
        </authorList>
    </citation>
    <scope>NUCLEOTIDE SEQUENCE [LARGE SCALE GENOMIC DNA]</scope>
    <source>
        <strain evidence="2">ATCC 43650</strain>
    </source>
</reference>
<dbReference type="GO" id="GO:0008237">
    <property type="term" value="F:metallopeptidase activity"/>
    <property type="evidence" value="ECO:0007669"/>
    <property type="project" value="UniProtKB-KW"/>
</dbReference>
<evidence type="ECO:0000313" key="2">
    <source>
        <dbReference type="EMBL" id="ALS77210.1"/>
    </source>
</evidence>
<dbReference type="PANTHER" id="PTHR30399">
    <property type="entry name" value="UNCHARACTERIZED PROTEIN YGJP"/>
    <property type="match status" value="1"/>
</dbReference>
<dbReference type="Pfam" id="PF01863">
    <property type="entry name" value="YgjP-like"/>
    <property type="match status" value="1"/>
</dbReference>
<proteinExistence type="predicted"/>
<dbReference type="EMBL" id="CP013661">
    <property type="protein sequence ID" value="ALS77210.1"/>
    <property type="molecule type" value="Genomic_DNA"/>
</dbReference>
<dbReference type="Gene3D" id="3.30.2010.10">
    <property type="entry name" value="Metalloproteases ('zincins'), catalytic domain"/>
    <property type="match status" value="1"/>
</dbReference>
<protein>
    <submittedName>
        <fullName evidence="2">Zinc metalloprotease</fullName>
    </submittedName>
</protein>
<dbReference type="Proteomes" id="UP000065533">
    <property type="component" value="Chromosome"/>
</dbReference>
<gene>
    <name evidence="2" type="ORF">AUO94_00485</name>
</gene>
<evidence type="ECO:0000313" key="3">
    <source>
        <dbReference type="Proteomes" id="UP000065533"/>
    </source>
</evidence>
<organism evidence="2 3">
    <name type="scientific">Planococcus kocurii</name>
    <dbReference type="NCBI Taxonomy" id="1374"/>
    <lineage>
        <taxon>Bacteria</taxon>
        <taxon>Bacillati</taxon>
        <taxon>Bacillota</taxon>
        <taxon>Bacilli</taxon>
        <taxon>Bacillales</taxon>
        <taxon>Caryophanaceae</taxon>
        <taxon>Planococcus</taxon>
    </lineage>
</organism>
<accession>A0ABM5WSH4</accession>